<keyword evidence="2" id="KW-0472">Membrane</keyword>
<accession>A0A0F9U6G0</accession>
<dbReference type="AlphaFoldDB" id="A0A0F9U6G0"/>
<protein>
    <submittedName>
        <fullName evidence="3">Uncharacterized protein</fullName>
    </submittedName>
</protein>
<sequence>MGAPVPPPPPEHLGGPSGSWGNWGSEEAKRKYVRMLERHVAGAPPTWVLVVAIVAVLLLGAVVLPFYLEWLAMTWTVQP</sequence>
<keyword evidence="2" id="KW-1133">Transmembrane helix</keyword>
<reference evidence="3" key="1">
    <citation type="journal article" date="2015" name="Nature">
        <title>Complex archaea that bridge the gap between prokaryotes and eukaryotes.</title>
        <authorList>
            <person name="Spang A."/>
            <person name="Saw J.H."/>
            <person name="Jorgensen S.L."/>
            <person name="Zaremba-Niedzwiedzka K."/>
            <person name="Martijn J."/>
            <person name="Lind A.E."/>
            <person name="van Eijk R."/>
            <person name="Schleper C."/>
            <person name="Guy L."/>
            <person name="Ettema T.J."/>
        </authorList>
    </citation>
    <scope>NUCLEOTIDE SEQUENCE</scope>
</reference>
<gene>
    <name evidence="3" type="ORF">LCGC14_0567910</name>
</gene>
<evidence type="ECO:0000256" key="2">
    <source>
        <dbReference type="SAM" id="Phobius"/>
    </source>
</evidence>
<keyword evidence="2" id="KW-0812">Transmembrane</keyword>
<organism evidence="3">
    <name type="scientific">marine sediment metagenome</name>
    <dbReference type="NCBI Taxonomy" id="412755"/>
    <lineage>
        <taxon>unclassified sequences</taxon>
        <taxon>metagenomes</taxon>
        <taxon>ecological metagenomes</taxon>
    </lineage>
</organism>
<feature type="compositionally biased region" description="Pro residues" evidence="1">
    <location>
        <begin position="1"/>
        <end position="11"/>
    </location>
</feature>
<feature type="region of interest" description="Disordered" evidence="1">
    <location>
        <begin position="1"/>
        <end position="23"/>
    </location>
</feature>
<evidence type="ECO:0000256" key="1">
    <source>
        <dbReference type="SAM" id="MobiDB-lite"/>
    </source>
</evidence>
<dbReference type="EMBL" id="LAZR01000828">
    <property type="protein sequence ID" value="KKN56866.1"/>
    <property type="molecule type" value="Genomic_DNA"/>
</dbReference>
<feature type="transmembrane region" description="Helical" evidence="2">
    <location>
        <begin position="47"/>
        <end position="68"/>
    </location>
</feature>
<evidence type="ECO:0000313" key="3">
    <source>
        <dbReference type="EMBL" id="KKN56866.1"/>
    </source>
</evidence>
<comment type="caution">
    <text evidence="3">The sequence shown here is derived from an EMBL/GenBank/DDBJ whole genome shotgun (WGS) entry which is preliminary data.</text>
</comment>
<proteinExistence type="predicted"/>
<name>A0A0F9U6G0_9ZZZZ</name>